<dbReference type="Pfam" id="PF07494">
    <property type="entry name" value="Reg_prop"/>
    <property type="match status" value="6"/>
</dbReference>
<dbReference type="RefSeq" id="WP_207858688.1">
    <property type="nucleotide sequence ID" value="NZ_JAFREP010000007.1"/>
</dbReference>
<evidence type="ECO:0000256" key="1">
    <source>
        <dbReference type="ARBA" id="ARBA00000085"/>
    </source>
</evidence>
<protein>
    <recommendedName>
        <fullName evidence="2">histidine kinase</fullName>
        <ecNumber evidence="2">2.7.13.3</ecNumber>
    </recommendedName>
</protein>
<dbReference type="InterPro" id="IPR011110">
    <property type="entry name" value="Reg_prop"/>
</dbReference>
<evidence type="ECO:0000313" key="9">
    <source>
        <dbReference type="Proteomes" id="UP000664417"/>
    </source>
</evidence>
<dbReference type="InterPro" id="IPR004358">
    <property type="entry name" value="Sig_transdc_His_kin-like_C"/>
</dbReference>
<dbReference type="FunFam" id="3.30.565.10:FF:000010">
    <property type="entry name" value="Sensor histidine kinase RcsC"/>
    <property type="match status" value="1"/>
</dbReference>
<dbReference type="SMART" id="SM00448">
    <property type="entry name" value="REC"/>
    <property type="match status" value="1"/>
</dbReference>
<dbReference type="InterPro" id="IPR011006">
    <property type="entry name" value="CheY-like_superfamily"/>
</dbReference>
<name>A0A8J7Q425_9BACT</name>
<dbReference type="PANTHER" id="PTHR43547:SF2">
    <property type="entry name" value="HYBRID SIGNAL TRANSDUCTION HISTIDINE KINASE C"/>
    <property type="match status" value="1"/>
</dbReference>
<feature type="transmembrane region" description="Helical" evidence="5">
    <location>
        <begin position="12"/>
        <end position="32"/>
    </location>
</feature>
<keyword evidence="3 4" id="KW-0597">Phosphoprotein</keyword>
<feature type="modified residue" description="4-aspartylphosphate" evidence="4">
    <location>
        <position position="1289"/>
    </location>
</feature>
<sequence length="1366" mass="154018">MNQTRFTELMKFFATHLIRAMLMVPILVGLFAHAANPTSPPLIAEQAGELKFKTYTNRDGLSQNSVLAITQDTRGFMWFGTRDGLNRFDGYSFKVFYTQTGNPNSLANNYIRSLLADPDGGIWVGTQNGGLSKYDPRRDLFQSYATQSAPPMQLPGDFVADLAFDHDGGLLIATDGGLAKLSKDRKRIDLVDLSSANLTAVPFVRAVHLTDDGTLWIGTDLGLLRRTPDGSLSRFRLLPEHARSYASINRLAGDDSGDVWIATFEGAFHYSAETRQVTQYLPNENDPGGLSHREIFTAHLDGDGRVWLGTQNGLNRFNRETQTFSATYHRNYLPDSLGSNEIWSMFSDQQGNLWVGTYNGGISLYAPLRQRFTHFQHDPENPTSLGGQEVWSVFVDDQRRLWVGSYDGGLSRYHSENNRFSHIRHDPNKADGLSENSIWALNQDKDGRLWIGTRATGLNVGTPEEGFKHYRHQPDAPNTLPHNRIYAILRDHRDRMWVGTRKGLARYRPNGDDFVTFYHQPSSPSSLAHDRIYNLYEDREQRLWAATLNGLSRLKEDETGFTNYRRHGDAVNSLSSNVVSSMYHDQEGKFWVGTYQGGLNKWPAADFKQGRAHFTHYGHNQGLPSEAIYALTGDRLGRIWMSTNQGLACFDPQKERFQSYTIAEGTQDNEFKNGFFHDFETNTVFFGGINGLNGFQPDQMMKNTFVPPIVISNLTVTRFTKQITVLLGDQRHLTFDYDDQALKLELAALDYTDPKRNRYAYHLEGLQAETIQLGNQRHLSFANLPSGKYTLHVFGSNNDGLWNEVGTTLNITIRPPPWASRGAVAAYMLLALVAVYCVWRYQIRRIEDQAQIESLKQTDQAKSMFIAHVSHELRTPMNGVIGMADILGKMDLEPRAREYIDIIRHSGESLLAIINDILDLSKMNENKMLLETIPFFLRRECDAVIDLFSEQALKKQVALRQWIGPDVPNEMLGDPLRLRQVLTNLLSNALKFTEHGHIELRIALGEQTEDQAHLNIEVEDTGIGIPPDRLQLLFKPFQQVDSSTTRKYGGTGLGLTICERLVRKMGGRIRVHSQVNQGSTFQFNVVLGMPKDSKPSAPAVQTNQWMLLWEPDPRDRDIAEAQLLYLGFGVHHLHQPDPRALTVKEPPLPGEIVGLWWGCSDQEPGVWSAWQTFFDDTPASPGPRIILSGAVDPRDPTTPDGIAFVPRPLRFKNTEVLFAPPAAPRDQEHPRAGLSAPMWRLLLVEDNTVNQKVAMRMLEQLGLQCDLAVNGKQALIACEKTPYDLILMDCQMPEMDGLEATRQLRARHEAHQPIIVALTANASQEDRVACITAGMNDFLTKPLKRADLMEVLEKWAPAKEPVMPIR</sequence>
<keyword evidence="5" id="KW-0812">Transmembrane</keyword>
<dbReference type="InterPro" id="IPR013783">
    <property type="entry name" value="Ig-like_fold"/>
</dbReference>
<comment type="caution">
    <text evidence="8">The sequence shown here is derived from an EMBL/GenBank/DDBJ whole genome shotgun (WGS) entry which is preliminary data.</text>
</comment>
<keyword evidence="5" id="KW-0472">Membrane</keyword>
<proteinExistence type="predicted"/>
<reference evidence="8" key="1">
    <citation type="submission" date="2021-03" db="EMBL/GenBank/DDBJ databases">
        <authorList>
            <person name="Wang G."/>
        </authorList>
    </citation>
    <scope>NUCLEOTIDE SEQUENCE</scope>
    <source>
        <strain evidence="8">KCTC 12899</strain>
    </source>
</reference>
<evidence type="ECO:0000256" key="5">
    <source>
        <dbReference type="SAM" id="Phobius"/>
    </source>
</evidence>
<dbReference type="EMBL" id="JAFREP010000007">
    <property type="protein sequence ID" value="MBO1318870.1"/>
    <property type="molecule type" value="Genomic_DNA"/>
</dbReference>
<dbReference type="Gene3D" id="2.130.10.10">
    <property type="entry name" value="YVTN repeat-like/Quinoprotein amine dehydrogenase"/>
    <property type="match status" value="2"/>
</dbReference>
<dbReference type="InterPro" id="IPR036097">
    <property type="entry name" value="HisK_dim/P_sf"/>
</dbReference>
<dbReference type="InterPro" id="IPR005467">
    <property type="entry name" value="His_kinase_dom"/>
</dbReference>
<dbReference type="CDD" id="cd17546">
    <property type="entry name" value="REC_hyHK_CKI1_RcsC-like"/>
    <property type="match status" value="1"/>
</dbReference>
<dbReference type="Gene3D" id="2.60.40.10">
    <property type="entry name" value="Immunoglobulins"/>
    <property type="match status" value="1"/>
</dbReference>
<dbReference type="Proteomes" id="UP000664417">
    <property type="component" value="Unassembled WGS sequence"/>
</dbReference>
<dbReference type="PRINTS" id="PR00344">
    <property type="entry name" value="BCTRLSENSOR"/>
</dbReference>
<keyword evidence="9" id="KW-1185">Reference proteome</keyword>
<dbReference type="InterPro" id="IPR036890">
    <property type="entry name" value="HATPase_C_sf"/>
</dbReference>
<dbReference type="SMART" id="SM00387">
    <property type="entry name" value="HATPase_c"/>
    <property type="match status" value="1"/>
</dbReference>
<evidence type="ECO:0000256" key="2">
    <source>
        <dbReference type="ARBA" id="ARBA00012438"/>
    </source>
</evidence>
<accession>A0A8J7Q425</accession>
<dbReference type="Gene3D" id="3.30.565.10">
    <property type="entry name" value="Histidine kinase-like ATPase, C-terminal domain"/>
    <property type="match status" value="1"/>
</dbReference>
<evidence type="ECO:0000256" key="4">
    <source>
        <dbReference type="PROSITE-ProRule" id="PRU00169"/>
    </source>
</evidence>
<dbReference type="SMART" id="SM00388">
    <property type="entry name" value="HisKA"/>
    <property type="match status" value="1"/>
</dbReference>
<gene>
    <name evidence="8" type="ORF">J3U88_10400</name>
</gene>
<dbReference type="SUPFAM" id="SSF55874">
    <property type="entry name" value="ATPase domain of HSP90 chaperone/DNA topoisomerase II/histidine kinase"/>
    <property type="match status" value="1"/>
</dbReference>
<comment type="catalytic activity">
    <reaction evidence="1">
        <text>ATP + protein L-histidine = ADP + protein N-phospho-L-histidine.</text>
        <dbReference type="EC" id="2.7.13.3"/>
    </reaction>
</comment>
<dbReference type="InterPro" id="IPR011123">
    <property type="entry name" value="Y_Y_Y"/>
</dbReference>
<dbReference type="Pfam" id="PF00512">
    <property type="entry name" value="HisKA"/>
    <property type="match status" value="1"/>
</dbReference>
<dbReference type="InterPro" id="IPR015943">
    <property type="entry name" value="WD40/YVTN_repeat-like_dom_sf"/>
</dbReference>
<dbReference type="PANTHER" id="PTHR43547">
    <property type="entry name" value="TWO-COMPONENT HISTIDINE KINASE"/>
    <property type="match status" value="1"/>
</dbReference>
<dbReference type="CDD" id="cd16922">
    <property type="entry name" value="HATPase_EvgS-ArcB-TorS-like"/>
    <property type="match status" value="1"/>
</dbReference>
<dbReference type="GO" id="GO:0000155">
    <property type="term" value="F:phosphorelay sensor kinase activity"/>
    <property type="evidence" value="ECO:0007669"/>
    <property type="project" value="InterPro"/>
</dbReference>
<evidence type="ECO:0000313" key="8">
    <source>
        <dbReference type="EMBL" id="MBO1318870.1"/>
    </source>
</evidence>
<dbReference type="InterPro" id="IPR003661">
    <property type="entry name" value="HisK_dim/P_dom"/>
</dbReference>
<evidence type="ECO:0000259" key="6">
    <source>
        <dbReference type="PROSITE" id="PS50109"/>
    </source>
</evidence>
<feature type="domain" description="Histidine kinase" evidence="6">
    <location>
        <begin position="868"/>
        <end position="1089"/>
    </location>
</feature>
<organism evidence="8 9">
    <name type="scientific">Acanthopleuribacter pedis</name>
    <dbReference type="NCBI Taxonomy" id="442870"/>
    <lineage>
        <taxon>Bacteria</taxon>
        <taxon>Pseudomonadati</taxon>
        <taxon>Acidobacteriota</taxon>
        <taxon>Holophagae</taxon>
        <taxon>Acanthopleuribacterales</taxon>
        <taxon>Acanthopleuribacteraceae</taxon>
        <taxon>Acanthopleuribacter</taxon>
    </lineage>
</organism>
<dbReference type="Pfam" id="PF07495">
    <property type="entry name" value="Y_Y_Y"/>
    <property type="match status" value="1"/>
</dbReference>
<dbReference type="CDD" id="cd00082">
    <property type="entry name" value="HisKA"/>
    <property type="match status" value="1"/>
</dbReference>
<dbReference type="Pfam" id="PF00072">
    <property type="entry name" value="Response_reg"/>
    <property type="match status" value="1"/>
</dbReference>
<dbReference type="SUPFAM" id="SSF47384">
    <property type="entry name" value="Homodimeric domain of signal transducing histidine kinase"/>
    <property type="match status" value="1"/>
</dbReference>
<dbReference type="PROSITE" id="PS50109">
    <property type="entry name" value="HIS_KIN"/>
    <property type="match status" value="1"/>
</dbReference>
<dbReference type="Pfam" id="PF02518">
    <property type="entry name" value="HATPase_c"/>
    <property type="match status" value="1"/>
</dbReference>
<evidence type="ECO:0000256" key="3">
    <source>
        <dbReference type="ARBA" id="ARBA00022553"/>
    </source>
</evidence>
<dbReference type="Gene3D" id="1.10.287.130">
    <property type="match status" value="1"/>
</dbReference>
<dbReference type="InterPro" id="IPR003594">
    <property type="entry name" value="HATPase_dom"/>
</dbReference>
<keyword evidence="5" id="KW-1133">Transmembrane helix</keyword>
<feature type="domain" description="Response regulatory" evidence="7">
    <location>
        <begin position="1240"/>
        <end position="1356"/>
    </location>
</feature>
<dbReference type="PROSITE" id="PS50110">
    <property type="entry name" value="RESPONSE_REGULATORY"/>
    <property type="match status" value="1"/>
</dbReference>
<dbReference type="SUPFAM" id="SSF63829">
    <property type="entry name" value="Calcium-dependent phosphotriesterase"/>
    <property type="match status" value="3"/>
</dbReference>
<dbReference type="SUPFAM" id="SSF52172">
    <property type="entry name" value="CheY-like"/>
    <property type="match status" value="1"/>
</dbReference>
<dbReference type="EC" id="2.7.13.3" evidence="2"/>
<evidence type="ECO:0000259" key="7">
    <source>
        <dbReference type="PROSITE" id="PS50110"/>
    </source>
</evidence>
<dbReference type="InterPro" id="IPR001789">
    <property type="entry name" value="Sig_transdc_resp-reg_receiver"/>
</dbReference>
<dbReference type="Gene3D" id="3.40.50.2300">
    <property type="match status" value="1"/>
</dbReference>